<dbReference type="HOGENOM" id="CLU_2004788_0_0_1"/>
<dbReference type="Proteomes" id="UP000054166">
    <property type="component" value="Unassembled WGS sequence"/>
</dbReference>
<reference evidence="1 2" key="1">
    <citation type="submission" date="2014-04" db="EMBL/GenBank/DDBJ databases">
        <authorList>
            <consortium name="DOE Joint Genome Institute"/>
            <person name="Kuo A."/>
            <person name="Tarkka M."/>
            <person name="Buscot F."/>
            <person name="Kohler A."/>
            <person name="Nagy L.G."/>
            <person name="Floudas D."/>
            <person name="Copeland A."/>
            <person name="Barry K.W."/>
            <person name="Cichocki N."/>
            <person name="Veneault-Fourrey C."/>
            <person name="LaButti K."/>
            <person name="Lindquist E.A."/>
            <person name="Lipzen A."/>
            <person name="Lundell T."/>
            <person name="Morin E."/>
            <person name="Murat C."/>
            <person name="Sun H."/>
            <person name="Tunlid A."/>
            <person name="Henrissat B."/>
            <person name="Grigoriev I.V."/>
            <person name="Hibbett D.S."/>
            <person name="Martin F."/>
            <person name="Nordberg H.P."/>
            <person name="Cantor M.N."/>
            <person name="Hua S.X."/>
        </authorList>
    </citation>
    <scope>NUCLEOTIDE SEQUENCE [LARGE SCALE GENOMIC DNA]</scope>
    <source>
        <strain evidence="1 2">F 1598</strain>
    </source>
</reference>
<evidence type="ECO:0000313" key="1">
    <source>
        <dbReference type="EMBL" id="KIM76494.1"/>
    </source>
</evidence>
<proteinExistence type="predicted"/>
<reference evidence="2" key="2">
    <citation type="submission" date="2015-01" db="EMBL/GenBank/DDBJ databases">
        <title>Evolutionary Origins and Diversification of the Mycorrhizal Mutualists.</title>
        <authorList>
            <consortium name="DOE Joint Genome Institute"/>
            <consortium name="Mycorrhizal Genomics Consortium"/>
            <person name="Kohler A."/>
            <person name="Kuo A."/>
            <person name="Nagy L.G."/>
            <person name="Floudas D."/>
            <person name="Copeland A."/>
            <person name="Barry K.W."/>
            <person name="Cichocki N."/>
            <person name="Veneault-Fourrey C."/>
            <person name="LaButti K."/>
            <person name="Lindquist E.A."/>
            <person name="Lipzen A."/>
            <person name="Lundell T."/>
            <person name="Morin E."/>
            <person name="Murat C."/>
            <person name="Riley R."/>
            <person name="Ohm R."/>
            <person name="Sun H."/>
            <person name="Tunlid A."/>
            <person name="Henrissat B."/>
            <person name="Grigoriev I.V."/>
            <person name="Hibbett D.S."/>
            <person name="Martin F."/>
        </authorList>
    </citation>
    <scope>NUCLEOTIDE SEQUENCE [LARGE SCALE GENOMIC DNA]</scope>
    <source>
        <strain evidence="2">F 1598</strain>
    </source>
</reference>
<accession>A0A0C3F971</accession>
<dbReference type="EMBL" id="KN833034">
    <property type="protein sequence ID" value="KIM76494.1"/>
    <property type="molecule type" value="Genomic_DNA"/>
</dbReference>
<keyword evidence="2" id="KW-1185">Reference proteome</keyword>
<protein>
    <submittedName>
        <fullName evidence="1">Uncharacterized protein</fullName>
    </submittedName>
</protein>
<gene>
    <name evidence="1" type="ORF">PILCRDRAFT_826261</name>
</gene>
<name>A0A0C3F971_PILCF</name>
<sequence length="124" mass="14062">MPRLAIFLHYHHFHASFLRGCCPFQHAEGKFAWRGIAAIEDSSELEEGFRVSADVSDSLPRFGPNGCLCASIDKTHRMVETMHPSFKNPLANLLFMLDEHSDTENDNDIHQMADITVLGNRHKL</sequence>
<dbReference type="InParanoid" id="A0A0C3F971"/>
<evidence type="ECO:0000313" key="2">
    <source>
        <dbReference type="Proteomes" id="UP000054166"/>
    </source>
</evidence>
<organism evidence="1 2">
    <name type="scientific">Piloderma croceum (strain F 1598)</name>
    <dbReference type="NCBI Taxonomy" id="765440"/>
    <lineage>
        <taxon>Eukaryota</taxon>
        <taxon>Fungi</taxon>
        <taxon>Dikarya</taxon>
        <taxon>Basidiomycota</taxon>
        <taxon>Agaricomycotina</taxon>
        <taxon>Agaricomycetes</taxon>
        <taxon>Agaricomycetidae</taxon>
        <taxon>Atheliales</taxon>
        <taxon>Atheliaceae</taxon>
        <taxon>Piloderma</taxon>
    </lineage>
</organism>
<dbReference type="AlphaFoldDB" id="A0A0C3F971"/>